<dbReference type="InterPro" id="IPR010345">
    <property type="entry name" value="IL-17_fam"/>
</dbReference>
<dbReference type="Pfam" id="PF06083">
    <property type="entry name" value="IL17"/>
    <property type="match status" value="1"/>
</dbReference>
<keyword evidence="5" id="KW-0732">Signal</keyword>
<reference evidence="6" key="2">
    <citation type="submission" date="2025-09" db="UniProtKB">
        <authorList>
            <consortium name="Ensembl"/>
        </authorList>
    </citation>
    <scope>IDENTIFICATION</scope>
</reference>
<keyword evidence="7" id="KW-1185">Reference proteome</keyword>
<dbReference type="AlphaFoldDB" id="A0A3Q3G2A4"/>
<dbReference type="GO" id="GO:0005125">
    <property type="term" value="F:cytokine activity"/>
    <property type="evidence" value="ECO:0007669"/>
    <property type="project" value="UniProtKB-KW"/>
</dbReference>
<dbReference type="PRINTS" id="PR01932">
    <property type="entry name" value="INTRLEUKIN17"/>
</dbReference>
<accession>A0A3Q3G2A4</accession>
<proteinExistence type="inferred from homology"/>
<comment type="subcellular location">
    <subcellularLocation>
        <location evidence="1">Secreted</location>
    </subcellularLocation>
</comment>
<dbReference type="Proteomes" id="UP000264800">
    <property type="component" value="Unplaced"/>
</dbReference>
<dbReference type="STRING" id="37003.ENSKMAP00000018512"/>
<organism evidence="6 7">
    <name type="scientific">Kryptolebias marmoratus</name>
    <name type="common">Mangrove killifish</name>
    <name type="synonym">Rivulus marmoratus</name>
    <dbReference type="NCBI Taxonomy" id="37003"/>
    <lineage>
        <taxon>Eukaryota</taxon>
        <taxon>Metazoa</taxon>
        <taxon>Chordata</taxon>
        <taxon>Craniata</taxon>
        <taxon>Vertebrata</taxon>
        <taxon>Euteleostomi</taxon>
        <taxon>Actinopterygii</taxon>
        <taxon>Neopterygii</taxon>
        <taxon>Teleostei</taxon>
        <taxon>Neoteleostei</taxon>
        <taxon>Acanthomorphata</taxon>
        <taxon>Ovalentaria</taxon>
        <taxon>Atherinomorphae</taxon>
        <taxon>Cyprinodontiformes</taxon>
        <taxon>Rivulidae</taxon>
        <taxon>Kryptolebias</taxon>
    </lineage>
</organism>
<dbReference type="GeneTree" id="ENSGT00940000166375"/>
<dbReference type="Ensembl" id="ENSKMAT00000018770.1">
    <property type="protein sequence ID" value="ENSKMAP00000018512.1"/>
    <property type="gene ID" value="ENSKMAG00000013776.1"/>
</dbReference>
<dbReference type="InterPro" id="IPR029034">
    <property type="entry name" value="Cystine-knot_cytokine"/>
</dbReference>
<name>A0A3Q3G2A4_KRYMA</name>
<evidence type="ECO:0000256" key="2">
    <source>
        <dbReference type="ARBA" id="ARBA00007236"/>
    </source>
</evidence>
<dbReference type="InterPro" id="IPR020440">
    <property type="entry name" value="IL-17_chr"/>
</dbReference>
<dbReference type="OMA" id="RCHESAQ"/>
<keyword evidence="4" id="KW-0964">Secreted</keyword>
<evidence type="ECO:0000256" key="3">
    <source>
        <dbReference type="ARBA" id="ARBA00022514"/>
    </source>
</evidence>
<comment type="similarity">
    <text evidence="2">Belongs to the IL-17 family.</text>
</comment>
<dbReference type="GO" id="GO:0005615">
    <property type="term" value="C:extracellular space"/>
    <property type="evidence" value="ECO:0007669"/>
    <property type="project" value="UniProtKB-KW"/>
</dbReference>
<keyword evidence="3" id="KW-0202">Cytokine</keyword>
<reference evidence="6" key="1">
    <citation type="submission" date="2025-08" db="UniProtKB">
        <authorList>
            <consortium name="Ensembl"/>
        </authorList>
    </citation>
    <scope>IDENTIFICATION</scope>
</reference>
<evidence type="ECO:0000313" key="7">
    <source>
        <dbReference type="Proteomes" id="UP000264800"/>
    </source>
</evidence>
<evidence type="ECO:0000256" key="1">
    <source>
        <dbReference type="ARBA" id="ARBA00004613"/>
    </source>
</evidence>
<dbReference type="GO" id="GO:0006954">
    <property type="term" value="P:inflammatory response"/>
    <property type="evidence" value="ECO:0007669"/>
    <property type="project" value="InterPro"/>
</dbReference>
<protein>
    <submittedName>
        <fullName evidence="6">Interleukin-17C-like</fullName>
    </submittedName>
</protein>
<sequence length="196" mass="22916">MVRIPLHMVSKHEEDRRPGSVQRTQVWFCRQVSLCGLLLVLSGSRGGPARCRCRDETQADKHWKRLLKQYREDVRLAGTSRCHESAQSRSRTCDQVIKEMIKDPWTHQDNQRSASPWEYLLDQNEERFPPQISVARCLCEGCIIHRQENRNYNSVPVCAQMMVLWKKTCSHDPKKYVITKEFISVPVACTCVRPKY</sequence>
<evidence type="ECO:0000256" key="5">
    <source>
        <dbReference type="ARBA" id="ARBA00022729"/>
    </source>
</evidence>
<dbReference type="Gene3D" id="2.10.90.10">
    <property type="entry name" value="Cystine-knot cytokines"/>
    <property type="match status" value="1"/>
</dbReference>
<evidence type="ECO:0000313" key="6">
    <source>
        <dbReference type="Ensembl" id="ENSKMAP00000018512.1"/>
    </source>
</evidence>
<dbReference type="SUPFAM" id="SSF57501">
    <property type="entry name" value="Cystine-knot cytokines"/>
    <property type="match status" value="1"/>
</dbReference>
<evidence type="ECO:0000256" key="4">
    <source>
        <dbReference type="ARBA" id="ARBA00022525"/>
    </source>
</evidence>